<dbReference type="OrthoDB" id="1170793at2"/>
<dbReference type="Proteomes" id="UP000283644">
    <property type="component" value="Unassembled WGS sequence"/>
</dbReference>
<evidence type="ECO:0000313" key="5">
    <source>
        <dbReference type="Proteomes" id="UP000283644"/>
    </source>
</evidence>
<dbReference type="RefSeq" id="WP_118928895.1">
    <property type="nucleotide sequence ID" value="NZ_QXGH01000046.1"/>
</dbReference>
<evidence type="ECO:0000313" key="4">
    <source>
        <dbReference type="EMBL" id="RHW23485.1"/>
    </source>
</evidence>
<sequence>MDLTADAPSSGADEVDPHADLLATVRALVPELARDAADVEVNGAVDSSVIDRLDEAGLFRMFRPARYGGAEADPEAFFRAIRLLSRGCFATGWVSSLIGAHEWHLSLFDERAQEDVWAEGKRALITSSYTPDGLLTPTRGGFRLSGRWRTATGVHHADWSFLGALLLDEGGEPVDYVGALVPAADYTVEESWDPTGLRAVAADAVVVSDAFVPEYRTFGWRERTRQQDPESAGHLAPVHRMPYATIHTHAVAMPIVGAAEGAYAALVAERPEADGLPAVSRAVVGIEASWAQLSHNLAVLMDHARANAAPDTELVIRSRRDQVMAAERSLQAIGVFLDAAGTEAWGRRHPLQRAWREAQVARTNAANAVEDTLSIYGRWAYGLDIGDRWW</sequence>
<feature type="domain" description="Acyl-CoA dehydrogenase C-terminal" evidence="3">
    <location>
        <begin position="279"/>
        <end position="363"/>
    </location>
</feature>
<dbReference type="Pfam" id="PF08028">
    <property type="entry name" value="Acyl-CoA_dh_2"/>
    <property type="match status" value="1"/>
</dbReference>
<protein>
    <submittedName>
        <fullName evidence="4">Acyl-CoA dehydrogenase</fullName>
    </submittedName>
</protein>
<dbReference type="InterPro" id="IPR013786">
    <property type="entry name" value="AcylCoA_DH/ox_N"/>
</dbReference>
<dbReference type="SUPFAM" id="SSF56645">
    <property type="entry name" value="Acyl-CoA dehydrogenase NM domain-like"/>
    <property type="match status" value="1"/>
</dbReference>
<name>A0A417XT55_9ACTN</name>
<dbReference type="GO" id="GO:0016627">
    <property type="term" value="F:oxidoreductase activity, acting on the CH-CH group of donors"/>
    <property type="evidence" value="ECO:0007669"/>
    <property type="project" value="InterPro"/>
</dbReference>
<proteinExistence type="predicted"/>
<dbReference type="InterPro" id="IPR013107">
    <property type="entry name" value="Acyl-CoA_DH_C"/>
</dbReference>
<evidence type="ECO:0000256" key="1">
    <source>
        <dbReference type="ARBA" id="ARBA00023002"/>
    </source>
</evidence>
<evidence type="ECO:0000259" key="3">
    <source>
        <dbReference type="Pfam" id="PF08028"/>
    </source>
</evidence>
<evidence type="ECO:0000259" key="2">
    <source>
        <dbReference type="Pfam" id="PF02771"/>
    </source>
</evidence>
<dbReference type="GO" id="GO:0050660">
    <property type="term" value="F:flavin adenine dinucleotide binding"/>
    <property type="evidence" value="ECO:0007669"/>
    <property type="project" value="InterPro"/>
</dbReference>
<dbReference type="EMBL" id="QXGH01000046">
    <property type="protein sequence ID" value="RHW23485.1"/>
    <property type="molecule type" value="Genomic_DNA"/>
</dbReference>
<dbReference type="AlphaFoldDB" id="A0A417XT55"/>
<dbReference type="InterPro" id="IPR037069">
    <property type="entry name" value="AcylCoA_DH/ox_N_sf"/>
</dbReference>
<keyword evidence="5" id="KW-1185">Reference proteome</keyword>
<dbReference type="Pfam" id="PF02771">
    <property type="entry name" value="Acyl-CoA_dh_N"/>
    <property type="match status" value="1"/>
</dbReference>
<dbReference type="InterPro" id="IPR046373">
    <property type="entry name" value="Acyl-CoA_Oxase/DH_mid-dom_sf"/>
</dbReference>
<dbReference type="InterPro" id="IPR009100">
    <property type="entry name" value="AcylCoA_DH/oxidase_NM_dom_sf"/>
</dbReference>
<keyword evidence="1" id="KW-0560">Oxidoreductase</keyword>
<dbReference type="Gene3D" id="1.10.540.10">
    <property type="entry name" value="Acyl-CoA dehydrogenase/oxidase, N-terminal domain"/>
    <property type="match status" value="1"/>
</dbReference>
<gene>
    <name evidence="4" type="ORF">D0Z08_29695</name>
</gene>
<reference evidence="4 5" key="1">
    <citation type="submission" date="2018-09" db="EMBL/GenBank/DDBJ databases">
        <title>Genome sequencing of Nocardioides immobilis CCTCC AB 2017083 for comparison to Nocardioides silvaticus.</title>
        <authorList>
            <person name="Li C."/>
            <person name="Wang G."/>
        </authorList>
    </citation>
    <scope>NUCLEOTIDE SEQUENCE [LARGE SCALE GENOMIC DNA]</scope>
    <source>
        <strain evidence="4 5">CCTCC AB 2017083</strain>
    </source>
</reference>
<organism evidence="4 5">
    <name type="scientific">Nocardioides immobilis</name>
    <dbReference type="NCBI Taxonomy" id="2049295"/>
    <lineage>
        <taxon>Bacteria</taxon>
        <taxon>Bacillati</taxon>
        <taxon>Actinomycetota</taxon>
        <taxon>Actinomycetes</taxon>
        <taxon>Propionibacteriales</taxon>
        <taxon>Nocardioidaceae</taxon>
        <taxon>Nocardioides</taxon>
    </lineage>
</organism>
<dbReference type="PIRSF" id="PIRSF016578">
    <property type="entry name" value="HsaA"/>
    <property type="match status" value="1"/>
</dbReference>
<accession>A0A417XT55</accession>
<feature type="domain" description="Acyl-CoA dehydrogenase/oxidase N-terminal" evidence="2">
    <location>
        <begin position="18"/>
        <end position="96"/>
    </location>
</feature>
<dbReference type="Gene3D" id="2.40.110.10">
    <property type="entry name" value="Butyryl-CoA Dehydrogenase, subunit A, domain 2"/>
    <property type="match status" value="1"/>
</dbReference>
<comment type="caution">
    <text evidence="4">The sequence shown here is derived from an EMBL/GenBank/DDBJ whole genome shotgun (WGS) entry which is preliminary data.</text>
</comment>
<dbReference type="Gene3D" id="1.20.140.10">
    <property type="entry name" value="Butyryl-CoA Dehydrogenase, subunit A, domain 3"/>
    <property type="match status" value="1"/>
</dbReference>